<comment type="caution">
    <text evidence="1">The sequence shown here is derived from an EMBL/GenBank/DDBJ whole genome shotgun (WGS) entry which is preliminary data.</text>
</comment>
<organism evidence="1 2">
    <name type="scientific">Solanum commersonii</name>
    <name type="common">Commerson's wild potato</name>
    <name type="synonym">Commerson's nightshade</name>
    <dbReference type="NCBI Taxonomy" id="4109"/>
    <lineage>
        <taxon>Eukaryota</taxon>
        <taxon>Viridiplantae</taxon>
        <taxon>Streptophyta</taxon>
        <taxon>Embryophyta</taxon>
        <taxon>Tracheophyta</taxon>
        <taxon>Spermatophyta</taxon>
        <taxon>Magnoliopsida</taxon>
        <taxon>eudicotyledons</taxon>
        <taxon>Gunneridae</taxon>
        <taxon>Pentapetalae</taxon>
        <taxon>asterids</taxon>
        <taxon>lamiids</taxon>
        <taxon>Solanales</taxon>
        <taxon>Solanaceae</taxon>
        <taxon>Solanoideae</taxon>
        <taxon>Solaneae</taxon>
        <taxon>Solanum</taxon>
    </lineage>
</organism>
<protein>
    <submittedName>
        <fullName evidence="1">Uncharacterized protein</fullName>
    </submittedName>
</protein>
<evidence type="ECO:0000313" key="1">
    <source>
        <dbReference type="EMBL" id="KAG5595015.1"/>
    </source>
</evidence>
<dbReference type="OrthoDB" id="1297603at2759"/>
<keyword evidence="2" id="KW-1185">Reference proteome</keyword>
<reference evidence="1 2" key="1">
    <citation type="submission" date="2020-09" db="EMBL/GenBank/DDBJ databases">
        <title>De no assembly of potato wild relative species, Solanum commersonii.</title>
        <authorList>
            <person name="Cho K."/>
        </authorList>
    </citation>
    <scope>NUCLEOTIDE SEQUENCE [LARGE SCALE GENOMIC DNA]</scope>
    <source>
        <strain evidence="1">LZ3.2</strain>
        <tissue evidence="1">Leaf</tissue>
    </source>
</reference>
<proteinExistence type="predicted"/>
<evidence type="ECO:0000313" key="2">
    <source>
        <dbReference type="Proteomes" id="UP000824120"/>
    </source>
</evidence>
<gene>
    <name evidence="1" type="ORF">H5410_036247</name>
</gene>
<dbReference type="EMBL" id="JACXVP010000007">
    <property type="protein sequence ID" value="KAG5595015.1"/>
    <property type="molecule type" value="Genomic_DNA"/>
</dbReference>
<dbReference type="AlphaFoldDB" id="A0A9J5Y541"/>
<accession>A0A9J5Y541</accession>
<dbReference type="Proteomes" id="UP000824120">
    <property type="component" value="Chromosome 7"/>
</dbReference>
<name>A0A9J5Y541_SOLCO</name>
<sequence>MTYRDEYNTTANIMIPIENPEDIDMPISYKPPKFDMFDGKGDPHAHLRAYYDKLLFRKALFPLCLQNNTMPILISLEPCNPNILSTLLVAWNSLSNACALEHLPLFEKCIVATCGYLEYVELYLNKCYGFLGVSQRHLLALDFFCLPIDIAPHFYSHAADLY</sequence>